<dbReference type="Gene3D" id="3.40.30.10">
    <property type="entry name" value="Glutaredoxin"/>
    <property type="match status" value="1"/>
</dbReference>
<accession>A0A2A9D4R5</accession>
<name>A0A2A9D4R5_9MICO</name>
<dbReference type="AlphaFoldDB" id="A0A2A9D4R5"/>
<dbReference type="Proteomes" id="UP000224915">
    <property type="component" value="Unassembled WGS sequence"/>
</dbReference>
<dbReference type="OrthoDB" id="1495530at2"/>
<sequence>MTALIILALVAISTALGLWWRSRQGRTRAVDRPLTLADVPGLTAGDAPGVRGPLVLQVSSATCSPCRATARTWGSLGVAHREVLVEERPEVAEALGVWHTPTSFLFDADGALISRIDGAPTRAAAAEALQAIDAPAGAR</sequence>
<dbReference type="InterPro" id="IPR036249">
    <property type="entry name" value="Thioredoxin-like_sf"/>
</dbReference>
<evidence type="ECO:0000313" key="1">
    <source>
        <dbReference type="EMBL" id="PFG21245.1"/>
    </source>
</evidence>
<gene>
    <name evidence="1" type="ORF">ATL40_2868</name>
</gene>
<keyword evidence="2" id="KW-1185">Reference proteome</keyword>
<dbReference type="CDD" id="cd02947">
    <property type="entry name" value="TRX_family"/>
    <property type="match status" value="1"/>
</dbReference>
<dbReference type="RefSeq" id="WP_098470106.1">
    <property type="nucleotide sequence ID" value="NZ_PDJD01000001.1"/>
</dbReference>
<protein>
    <recommendedName>
        <fullName evidence="3">Thioredoxin</fullName>
    </recommendedName>
</protein>
<evidence type="ECO:0008006" key="3">
    <source>
        <dbReference type="Google" id="ProtNLM"/>
    </source>
</evidence>
<evidence type="ECO:0000313" key="2">
    <source>
        <dbReference type="Proteomes" id="UP000224915"/>
    </source>
</evidence>
<proteinExistence type="predicted"/>
<comment type="caution">
    <text evidence="1">The sequence shown here is derived from an EMBL/GenBank/DDBJ whole genome shotgun (WGS) entry which is preliminary data.</text>
</comment>
<dbReference type="EMBL" id="PDJD01000001">
    <property type="protein sequence ID" value="PFG21245.1"/>
    <property type="molecule type" value="Genomic_DNA"/>
</dbReference>
<dbReference type="SUPFAM" id="SSF52833">
    <property type="entry name" value="Thioredoxin-like"/>
    <property type="match status" value="1"/>
</dbReference>
<reference evidence="1 2" key="1">
    <citation type="submission" date="2017-10" db="EMBL/GenBank/DDBJ databases">
        <title>Sequencing the genomes of 1000 actinobacteria strains.</title>
        <authorList>
            <person name="Klenk H.-P."/>
        </authorList>
    </citation>
    <scope>NUCLEOTIDE SEQUENCE [LARGE SCALE GENOMIC DNA]</scope>
    <source>
        <strain evidence="1 2">DSM 21801</strain>
    </source>
</reference>
<organism evidence="1 2">
    <name type="scientific">Serinibacter salmoneus</name>
    <dbReference type="NCBI Taxonomy" id="556530"/>
    <lineage>
        <taxon>Bacteria</taxon>
        <taxon>Bacillati</taxon>
        <taxon>Actinomycetota</taxon>
        <taxon>Actinomycetes</taxon>
        <taxon>Micrococcales</taxon>
        <taxon>Beutenbergiaceae</taxon>
        <taxon>Serinibacter</taxon>
    </lineage>
</organism>